<feature type="compositionally biased region" description="Basic and acidic residues" evidence="1">
    <location>
        <begin position="1"/>
        <end position="11"/>
    </location>
</feature>
<protein>
    <submittedName>
        <fullName evidence="2">Uncharacterized protein</fullName>
    </submittedName>
</protein>
<dbReference type="EMBL" id="CP107006">
    <property type="protein sequence ID" value="UYQ95453.1"/>
    <property type="molecule type" value="Genomic_DNA"/>
</dbReference>
<gene>
    <name evidence="2" type="ORF">MKQ68_10115</name>
</gene>
<proteinExistence type="predicted"/>
<evidence type="ECO:0000256" key="1">
    <source>
        <dbReference type="SAM" id="MobiDB-lite"/>
    </source>
</evidence>
<keyword evidence="3" id="KW-1185">Reference proteome</keyword>
<reference evidence="2" key="1">
    <citation type="submission" date="2022-10" db="EMBL/GenBank/DDBJ databases">
        <title>Chitinophaga sp. nov., isolated from soil.</title>
        <authorList>
            <person name="Jeon C.O."/>
        </authorList>
    </citation>
    <scope>NUCLEOTIDE SEQUENCE</scope>
    <source>
        <strain evidence="2">R8</strain>
    </source>
</reference>
<evidence type="ECO:0000313" key="3">
    <source>
        <dbReference type="Proteomes" id="UP001162741"/>
    </source>
</evidence>
<evidence type="ECO:0000313" key="2">
    <source>
        <dbReference type="EMBL" id="UYQ95453.1"/>
    </source>
</evidence>
<accession>A0ABY6J6Z6</accession>
<dbReference type="RefSeq" id="WP_244839074.1">
    <property type="nucleotide sequence ID" value="NZ_CP107006.1"/>
</dbReference>
<sequence>MTDKKHNKETKDEAEDSPVQPDPETLGPDPQENMEGPISSIVKNIAEAGDEEDKEDRENDEEVKHS</sequence>
<organism evidence="2 3">
    <name type="scientific">Chitinophaga horti</name>
    <dbReference type="NCBI Taxonomy" id="2920382"/>
    <lineage>
        <taxon>Bacteria</taxon>
        <taxon>Pseudomonadati</taxon>
        <taxon>Bacteroidota</taxon>
        <taxon>Chitinophagia</taxon>
        <taxon>Chitinophagales</taxon>
        <taxon>Chitinophagaceae</taxon>
        <taxon>Chitinophaga</taxon>
    </lineage>
</organism>
<dbReference type="Proteomes" id="UP001162741">
    <property type="component" value="Chromosome"/>
</dbReference>
<feature type="region of interest" description="Disordered" evidence="1">
    <location>
        <begin position="1"/>
        <end position="66"/>
    </location>
</feature>
<feature type="compositionally biased region" description="Acidic residues" evidence="1">
    <location>
        <begin position="48"/>
        <end position="66"/>
    </location>
</feature>
<name>A0ABY6J6Z6_9BACT</name>